<evidence type="ECO:0000256" key="1">
    <source>
        <dbReference type="ARBA" id="ARBA00004604"/>
    </source>
</evidence>
<dbReference type="InterPro" id="IPR002687">
    <property type="entry name" value="Nop_dom"/>
</dbReference>
<evidence type="ECO:0000256" key="6">
    <source>
        <dbReference type="SAM" id="MobiDB-lite"/>
    </source>
</evidence>
<comment type="caution">
    <text evidence="8">The sequence shown here is derived from an EMBL/GenBank/DDBJ whole genome shotgun (WGS) entry which is preliminary data.</text>
</comment>
<feature type="compositionally biased region" description="Basic residues" evidence="6">
    <location>
        <begin position="326"/>
        <end position="343"/>
    </location>
</feature>
<keyword evidence="3" id="KW-0690">Ribosome biogenesis</keyword>
<protein>
    <recommendedName>
        <fullName evidence="5">Nucleolar protein 56</fullName>
    </recommendedName>
</protein>
<evidence type="ECO:0000259" key="7">
    <source>
        <dbReference type="PROSITE" id="PS51358"/>
    </source>
</evidence>
<evidence type="ECO:0000256" key="3">
    <source>
        <dbReference type="ARBA" id="ARBA00022517"/>
    </source>
</evidence>
<dbReference type="PANTHER" id="PTHR10894:SF0">
    <property type="entry name" value="NUCLEOLAR PROTEIN 56"/>
    <property type="match status" value="1"/>
</dbReference>
<proteinExistence type="inferred from homology"/>
<reference evidence="8 9" key="1">
    <citation type="submission" date="2019-03" db="EMBL/GenBank/DDBJ databases">
        <title>Single cell metagenomics reveals metabolic interactions within the superorganism composed of flagellate Streblomastix strix and complex community of Bacteroidetes bacteria on its surface.</title>
        <authorList>
            <person name="Treitli S.C."/>
            <person name="Kolisko M."/>
            <person name="Husnik F."/>
            <person name="Keeling P."/>
            <person name="Hampl V."/>
        </authorList>
    </citation>
    <scope>NUCLEOTIDE SEQUENCE [LARGE SCALE GENOMIC DNA]</scope>
    <source>
        <strain evidence="8">ST1C</strain>
    </source>
</reference>
<dbReference type="SUPFAM" id="SSF89124">
    <property type="entry name" value="Nop domain"/>
    <property type="match status" value="1"/>
</dbReference>
<dbReference type="Pfam" id="PF01798">
    <property type="entry name" value="Nop"/>
    <property type="match status" value="1"/>
</dbReference>
<dbReference type="PROSITE" id="PS51358">
    <property type="entry name" value="NOP"/>
    <property type="match status" value="1"/>
</dbReference>
<feature type="compositionally biased region" description="Basic and acidic residues" evidence="6">
    <location>
        <begin position="381"/>
        <end position="398"/>
    </location>
</feature>
<dbReference type="InterPro" id="IPR042239">
    <property type="entry name" value="Nop_C"/>
</dbReference>
<feature type="non-terminal residue" evidence="8">
    <location>
        <position position="1"/>
    </location>
</feature>
<dbReference type="FunFam" id="1.10.246.90:FF:000001">
    <property type="entry name" value="Nucleolar protein 56"/>
    <property type="match status" value="1"/>
</dbReference>
<dbReference type="InterPro" id="IPR036070">
    <property type="entry name" value="Nop_dom_sf"/>
</dbReference>
<sequence length="490" mass="56280">YGGHFPELTSITKDNLIHCKVLLLIKNKKNVSEEILPQLEEATDNNSSMAREIIEASKVSMGYDLSEVDLDHILIFAKRIVELSSYREKLRGYLVSKMTSVAPNLTALLGFYVAAQLVSHAGSLTSLAKAPASTIQILGAEKALFRALKARSNTPKYGLLFRSAFIQKALAKNKGRMSRFLANKCAIACRIDSFSEEPNAAYGEVMHEQVEERLEYLKTARNEDRTNQSKSFGSSKAGQAGKVVRQGKDGQQASNQAVPLRKNADAMKIAKEKSELYAKKAQQTKRREKGIEFDSEEEEEEETQIKLKKNKIKKEEEEDEDEKQIRKQKKKEKKEKKEKKKQQKILEEQKGKQSRILKDDDDEEVDTIVKQKKDKKNKKDKKSEKEMKKDQNEVKIDDQNQTEDETVDKKKKKKKEKEQKLEILTEEDQSSVQIKHKKKKDKKLEQDEQPVQEDDDADAKMEKKKRKREKSEKRDAEESEGTGTKRARKE</sequence>
<evidence type="ECO:0000256" key="4">
    <source>
        <dbReference type="ARBA" id="ARBA00023242"/>
    </source>
</evidence>
<feature type="compositionally biased region" description="Basic residues" evidence="6">
    <location>
        <begin position="370"/>
        <end position="380"/>
    </location>
</feature>
<feature type="compositionally biased region" description="Acidic residues" evidence="6">
    <location>
        <begin position="293"/>
        <end position="302"/>
    </location>
</feature>
<feature type="region of interest" description="Disordered" evidence="6">
    <location>
        <begin position="221"/>
        <end position="264"/>
    </location>
</feature>
<dbReference type="GO" id="GO:0030515">
    <property type="term" value="F:snoRNA binding"/>
    <property type="evidence" value="ECO:0007669"/>
    <property type="project" value="InterPro"/>
</dbReference>
<feature type="compositionally biased region" description="Polar residues" evidence="6">
    <location>
        <begin position="228"/>
        <end position="237"/>
    </location>
</feature>
<evidence type="ECO:0000313" key="9">
    <source>
        <dbReference type="Proteomes" id="UP000324800"/>
    </source>
</evidence>
<evidence type="ECO:0000313" key="8">
    <source>
        <dbReference type="EMBL" id="KAA6378046.1"/>
    </source>
</evidence>
<feature type="compositionally biased region" description="Acidic residues" evidence="6">
    <location>
        <begin position="447"/>
        <end position="457"/>
    </location>
</feature>
<name>A0A5J4V543_9EUKA</name>
<evidence type="ECO:0000256" key="2">
    <source>
        <dbReference type="ARBA" id="ARBA00009211"/>
    </source>
</evidence>
<accession>A0A5J4V543</accession>
<dbReference type="PANTHER" id="PTHR10894">
    <property type="entry name" value="NUCLEOLAR PROTEIN 5 NUCLEOLAR PROTEIN NOP5 NOP58"/>
    <property type="match status" value="1"/>
</dbReference>
<feature type="domain" description="Nop" evidence="7">
    <location>
        <begin position="101"/>
        <end position="219"/>
    </location>
</feature>
<evidence type="ECO:0000256" key="5">
    <source>
        <dbReference type="ARBA" id="ARBA00040742"/>
    </source>
</evidence>
<dbReference type="InterPro" id="IPR045056">
    <property type="entry name" value="Nop56/Nop58"/>
</dbReference>
<keyword evidence="4" id="KW-0539">Nucleus</keyword>
<dbReference type="GO" id="GO:0031428">
    <property type="term" value="C:box C/D methylation guide snoRNP complex"/>
    <property type="evidence" value="ECO:0007669"/>
    <property type="project" value="InterPro"/>
</dbReference>
<dbReference type="GO" id="GO:0042254">
    <property type="term" value="P:ribosome biogenesis"/>
    <property type="evidence" value="ECO:0007669"/>
    <property type="project" value="UniProtKB-KW"/>
</dbReference>
<dbReference type="Proteomes" id="UP000324800">
    <property type="component" value="Unassembled WGS sequence"/>
</dbReference>
<feature type="region of interest" description="Disordered" evidence="6">
    <location>
        <begin position="278"/>
        <end position="490"/>
    </location>
</feature>
<comment type="similarity">
    <text evidence="2">Belongs to the NOP5/NOP56 family.</text>
</comment>
<dbReference type="Gene3D" id="1.10.287.4070">
    <property type="match status" value="1"/>
</dbReference>
<dbReference type="AlphaFoldDB" id="A0A5J4V543"/>
<comment type="subcellular location">
    <subcellularLocation>
        <location evidence="1">Nucleus</location>
        <location evidence="1">Nucleolus</location>
    </subcellularLocation>
</comment>
<gene>
    <name evidence="8" type="ORF">EZS28_026428</name>
</gene>
<dbReference type="GO" id="GO:0032040">
    <property type="term" value="C:small-subunit processome"/>
    <property type="evidence" value="ECO:0007669"/>
    <property type="project" value="InterPro"/>
</dbReference>
<dbReference type="OrthoDB" id="6780543at2759"/>
<dbReference type="EMBL" id="SNRW01009411">
    <property type="protein sequence ID" value="KAA6378046.1"/>
    <property type="molecule type" value="Genomic_DNA"/>
</dbReference>
<dbReference type="Gene3D" id="1.10.246.90">
    <property type="entry name" value="Nop domain"/>
    <property type="match status" value="1"/>
</dbReference>
<organism evidence="8 9">
    <name type="scientific">Streblomastix strix</name>
    <dbReference type="NCBI Taxonomy" id="222440"/>
    <lineage>
        <taxon>Eukaryota</taxon>
        <taxon>Metamonada</taxon>
        <taxon>Preaxostyla</taxon>
        <taxon>Oxymonadida</taxon>
        <taxon>Streblomastigidae</taxon>
        <taxon>Streblomastix</taxon>
    </lineage>
</organism>